<dbReference type="Gene3D" id="3.40.50.720">
    <property type="entry name" value="NAD(P)-binding Rossmann-like Domain"/>
    <property type="match status" value="1"/>
</dbReference>
<dbReference type="PROSITE" id="PS00061">
    <property type="entry name" value="ADH_SHORT"/>
    <property type="match status" value="1"/>
</dbReference>
<keyword evidence="2" id="KW-0560">Oxidoreductase</keyword>
<dbReference type="InterPro" id="IPR002347">
    <property type="entry name" value="SDR_fam"/>
</dbReference>
<evidence type="ECO:0000256" key="3">
    <source>
        <dbReference type="RuleBase" id="RU000363"/>
    </source>
</evidence>
<evidence type="ECO:0000256" key="2">
    <source>
        <dbReference type="ARBA" id="ARBA00023002"/>
    </source>
</evidence>
<dbReference type="EMBL" id="JANQDL010000093">
    <property type="protein sequence ID" value="MDH6064732.1"/>
    <property type="molecule type" value="Genomic_DNA"/>
</dbReference>
<organism evidence="5 6">
    <name type="scientific">Umezakia ovalisporum FSS-62</name>
    <dbReference type="NCBI Taxonomy" id="2971776"/>
    <lineage>
        <taxon>Bacteria</taxon>
        <taxon>Bacillati</taxon>
        <taxon>Cyanobacteriota</taxon>
        <taxon>Cyanophyceae</taxon>
        <taxon>Nostocales</taxon>
        <taxon>Nodulariaceae</taxon>
        <taxon>Umezakia</taxon>
    </lineage>
</organism>
<dbReference type="InterPro" id="IPR020904">
    <property type="entry name" value="Sc_DH/Rdtase_CS"/>
</dbReference>
<dbReference type="Proteomes" id="UP001159370">
    <property type="component" value="Unassembled WGS sequence"/>
</dbReference>
<dbReference type="PRINTS" id="PR00081">
    <property type="entry name" value="GDHRDH"/>
</dbReference>
<reference evidence="5 6" key="1">
    <citation type="journal article" date="2023" name="J. Phycol.">
        <title>Chrysosporum ovalisporum is synonymous with the true-branching cyanobacterium Umezakia natans (Nostocales/Aphanizomenonaceae).</title>
        <authorList>
            <person name="McGregor G.B."/>
            <person name="Sendall B.C."/>
            <person name="Niiyama Y."/>
            <person name="Tuji A."/>
            <person name="Willis A."/>
        </authorList>
    </citation>
    <scope>NUCLEOTIDE SEQUENCE [LARGE SCALE GENOMIC DNA]</scope>
    <source>
        <strain evidence="5 6">FSS-62</strain>
    </source>
</reference>
<name>A0AA43GZT0_9CYAN</name>
<dbReference type="SUPFAM" id="SSF51735">
    <property type="entry name" value="NAD(P)-binding Rossmann-fold domains"/>
    <property type="match status" value="1"/>
</dbReference>
<dbReference type="PRINTS" id="PR00080">
    <property type="entry name" value="SDRFAMILY"/>
</dbReference>
<dbReference type="AlphaFoldDB" id="A0AA43GZT0"/>
<protein>
    <submittedName>
        <fullName evidence="5">SDR family oxidoreductase</fullName>
    </submittedName>
</protein>
<comment type="caution">
    <text evidence="5">The sequence shown here is derived from an EMBL/GenBank/DDBJ whole genome shotgun (WGS) entry which is preliminary data.</text>
</comment>
<comment type="similarity">
    <text evidence="1 3">Belongs to the short-chain dehydrogenases/reductases (SDR) family.</text>
</comment>
<gene>
    <name evidence="5" type="ORF">NWP23_13400</name>
</gene>
<evidence type="ECO:0000259" key="4">
    <source>
        <dbReference type="SMART" id="SM00822"/>
    </source>
</evidence>
<feature type="domain" description="Ketoreductase" evidence="4">
    <location>
        <begin position="8"/>
        <end position="182"/>
    </location>
</feature>
<dbReference type="GO" id="GO:0016020">
    <property type="term" value="C:membrane"/>
    <property type="evidence" value="ECO:0007669"/>
    <property type="project" value="TreeGrafter"/>
</dbReference>
<dbReference type="InterPro" id="IPR057326">
    <property type="entry name" value="KR_dom"/>
</dbReference>
<sequence length="322" mass="35416">MPRRIRNSVIVITGASSGIGRATALEFAQQRATVVLAARNEQALQEVAQECQHSGATALAIPTDVSNESAVKELTQRVIASFGRIDVWVNNAAVSLFARFEEAPPEVFRQVIETNLFGYIYGARAVLPHFREQGSGNLINISSVVGVTGQPYTSAYTISKYAIRGLSDSLRMELYLDNARDIHICTVLPGSIDTPIFQHAANYTRRQTKAMSPVYPAKQVAESIVGLVDRPQREIIVGEAVYLQILQKTLVPDLYEPMMAKQVDQDHFQDHKPAPLNDGNVFEPMRDYTGISGNWLGTGGITSQDVWDMARETAQKIGLPLS</sequence>
<dbReference type="InterPro" id="IPR036291">
    <property type="entry name" value="NAD(P)-bd_dom_sf"/>
</dbReference>
<evidence type="ECO:0000313" key="5">
    <source>
        <dbReference type="EMBL" id="MDH6064732.1"/>
    </source>
</evidence>
<dbReference type="GO" id="GO:0016491">
    <property type="term" value="F:oxidoreductase activity"/>
    <property type="evidence" value="ECO:0007669"/>
    <property type="project" value="UniProtKB-KW"/>
</dbReference>
<dbReference type="FunFam" id="3.40.50.720:FF:000084">
    <property type="entry name" value="Short-chain dehydrogenase reductase"/>
    <property type="match status" value="1"/>
</dbReference>
<accession>A0AA43GZT0</accession>
<dbReference type="PANTHER" id="PTHR44196">
    <property type="entry name" value="DEHYDROGENASE/REDUCTASE SDR FAMILY MEMBER 7B"/>
    <property type="match status" value="1"/>
</dbReference>
<dbReference type="PANTHER" id="PTHR44196:SF1">
    <property type="entry name" value="DEHYDROGENASE_REDUCTASE SDR FAMILY MEMBER 7B"/>
    <property type="match status" value="1"/>
</dbReference>
<dbReference type="GeneID" id="83684748"/>
<dbReference type="NCBIfam" id="NF004792">
    <property type="entry name" value="PRK06139.1"/>
    <property type="match status" value="1"/>
</dbReference>
<dbReference type="NCBIfam" id="NF005495">
    <property type="entry name" value="PRK07109.1"/>
    <property type="match status" value="1"/>
</dbReference>
<dbReference type="SMART" id="SM00822">
    <property type="entry name" value="PKS_KR"/>
    <property type="match status" value="1"/>
</dbReference>
<evidence type="ECO:0000256" key="1">
    <source>
        <dbReference type="ARBA" id="ARBA00006484"/>
    </source>
</evidence>
<dbReference type="Pfam" id="PF00106">
    <property type="entry name" value="adh_short"/>
    <property type="match status" value="1"/>
</dbReference>
<dbReference type="RefSeq" id="WP_280651750.1">
    <property type="nucleotide sequence ID" value="NZ_JANQDL010000093.1"/>
</dbReference>
<evidence type="ECO:0000313" key="6">
    <source>
        <dbReference type="Proteomes" id="UP001159370"/>
    </source>
</evidence>
<dbReference type="NCBIfam" id="NF004825">
    <property type="entry name" value="PRK06181.1"/>
    <property type="match status" value="1"/>
</dbReference>
<proteinExistence type="inferred from homology"/>